<proteinExistence type="predicted"/>
<sequence>MAQHDLTNVTEVGCLQLKLELMVYPGGSHRWRFGNELAETHSTAAILLLQWDLTSAFDVQQTET</sequence>
<comment type="caution">
    <text evidence="1">The sequence shown here is derived from an EMBL/GenBank/DDBJ whole genome shotgun (WGS) entry which is preliminary data.</text>
</comment>
<evidence type="ECO:0000313" key="1">
    <source>
        <dbReference type="EMBL" id="TNN71306.1"/>
    </source>
</evidence>
<protein>
    <submittedName>
        <fullName evidence="1">Uncharacterized protein</fullName>
    </submittedName>
</protein>
<name>A0A4Z2HZV3_9TELE</name>
<dbReference type="EMBL" id="SRLO01000152">
    <property type="protein sequence ID" value="TNN71306.1"/>
    <property type="molecule type" value="Genomic_DNA"/>
</dbReference>
<dbReference type="AlphaFoldDB" id="A0A4Z2HZV3"/>
<reference evidence="1 2" key="1">
    <citation type="submission" date="2019-03" db="EMBL/GenBank/DDBJ databases">
        <title>First draft genome of Liparis tanakae, snailfish: a comprehensive survey of snailfish specific genes.</title>
        <authorList>
            <person name="Kim W."/>
            <person name="Song I."/>
            <person name="Jeong J.-H."/>
            <person name="Kim D."/>
            <person name="Kim S."/>
            <person name="Ryu S."/>
            <person name="Song J.Y."/>
            <person name="Lee S.K."/>
        </authorList>
    </citation>
    <scope>NUCLEOTIDE SEQUENCE [LARGE SCALE GENOMIC DNA]</scope>
    <source>
        <tissue evidence="1">Muscle</tissue>
    </source>
</reference>
<accession>A0A4Z2HZV3</accession>
<organism evidence="1 2">
    <name type="scientific">Liparis tanakae</name>
    <name type="common">Tanaka's snailfish</name>
    <dbReference type="NCBI Taxonomy" id="230148"/>
    <lineage>
        <taxon>Eukaryota</taxon>
        <taxon>Metazoa</taxon>
        <taxon>Chordata</taxon>
        <taxon>Craniata</taxon>
        <taxon>Vertebrata</taxon>
        <taxon>Euteleostomi</taxon>
        <taxon>Actinopterygii</taxon>
        <taxon>Neopterygii</taxon>
        <taxon>Teleostei</taxon>
        <taxon>Neoteleostei</taxon>
        <taxon>Acanthomorphata</taxon>
        <taxon>Eupercaria</taxon>
        <taxon>Perciformes</taxon>
        <taxon>Cottioidei</taxon>
        <taxon>Cottales</taxon>
        <taxon>Liparidae</taxon>
        <taxon>Liparis</taxon>
    </lineage>
</organism>
<dbReference type="Proteomes" id="UP000314294">
    <property type="component" value="Unassembled WGS sequence"/>
</dbReference>
<keyword evidence="2" id="KW-1185">Reference proteome</keyword>
<evidence type="ECO:0000313" key="2">
    <source>
        <dbReference type="Proteomes" id="UP000314294"/>
    </source>
</evidence>
<gene>
    <name evidence="1" type="ORF">EYF80_018508</name>
</gene>